<evidence type="ECO:0000256" key="2">
    <source>
        <dbReference type="ARBA" id="ARBA00010942"/>
    </source>
</evidence>
<gene>
    <name evidence="10" type="ORF">ACFQ5N_09055</name>
</gene>
<evidence type="ECO:0000256" key="3">
    <source>
        <dbReference type="ARBA" id="ARBA00022448"/>
    </source>
</evidence>
<dbReference type="NCBIfam" id="TIGR00915">
    <property type="entry name" value="2A0602"/>
    <property type="match status" value="1"/>
</dbReference>
<evidence type="ECO:0000256" key="8">
    <source>
        <dbReference type="ARBA" id="ARBA00023136"/>
    </source>
</evidence>
<feature type="transmembrane region" description="Helical" evidence="9">
    <location>
        <begin position="371"/>
        <end position="391"/>
    </location>
</feature>
<dbReference type="SUPFAM" id="SSF82693">
    <property type="entry name" value="Multidrug efflux transporter AcrB pore domain, PN1, PN2, PC1 and PC2 subdomains"/>
    <property type="match status" value="3"/>
</dbReference>
<name>A0ABW3WPZ2_9FLAO</name>
<keyword evidence="11" id="KW-1185">Reference proteome</keyword>
<feature type="transmembrane region" description="Helical" evidence="9">
    <location>
        <begin position="345"/>
        <end position="364"/>
    </location>
</feature>
<feature type="transmembrane region" description="Helical" evidence="9">
    <location>
        <begin position="544"/>
        <end position="565"/>
    </location>
</feature>
<dbReference type="EMBL" id="JBHTMV010000004">
    <property type="protein sequence ID" value="MFD1293982.1"/>
    <property type="molecule type" value="Genomic_DNA"/>
</dbReference>
<evidence type="ECO:0000256" key="9">
    <source>
        <dbReference type="SAM" id="Phobius"/>
    </source>
</evidence>
<sequence length="1058" mass="114601">MSENKGNFFVHRPIVAIVIAIVIVIVGTVSLIGLPIEQYPNLTPPIVQVRASYTGANAINVEESVATPLEQQINGVDNMIYMKSTNANDGSMNIQVSFDVGTDPDMNTVLTQNKVSAASAKLPSSVTKLGVTTEKSLPNILMIVALSSEDGRYDQDFLGNYALINIKDKLARLKGIGSVSVLGASDYSMRIWIKPDKLSHLGLTVPEIINAINEQNIIVPGGKFGAQPSPVGTEFTYTVRLPERFNSAEAFEDIVVRTQPDGSQIKLGQVATVNLGVETYNMIPRVNGKTAAIIALYQAPGSNGLELAKKVKDEMNLLSESFPESIKYEVSLDTTKAIEAGISDITVTLIIALILVVLVVFIFIQDWRATLIPTLAIPVSLIGAFIFFPSLGFTINVLSLLGLVLAIGIVVDDAIVVVEAVQVNIAKGMNTKEATLDAMQKVTAPVIATTLVLVAVFIPVAGMAGITGLLYQQFAITIVVSVLVSSVNALTLSPALCSLLLKKPKPYGGPLGWFFNKFNNGMDKTTDSYMSYTNIVSRKIKRGIVFIVIMTIGAGIFGSLVPAGFIPEEDMGYFYVNVQLPNAASLQRSNEVTKDIEKILEEIPEVEFITTATGYSILSGAMTSNTGFLFVGVKDWAERDKTAKDIINIVNKKLATRIKNAQAFAFGPPAIPGLGNGSGFSMMLQDKVGNTPQYLAENTMKFLKAANARPEIGRAATTFQASVPQRFMDIDKEKALKLGVKLNDLYTTVGAFMGGAYVNDFTRFGRLYKTYIQAEPEYRVDPKQINNFFIKNNEGNMVPLSTLATIKPISGPDYTTRFNLYRSVEVTGAPAEGFTSDQARQALKEVAAEVLPPEMGYSWNAMSFQEEKASGSLTTILTFSLVFVFLILAAQYESWSLPFAILLGTPFAIFGALFALWIGRLISPTFENNIFAQVSFVMLIGMAAKNAILIVEFANDEFKKGLSLFDAAMAASKSRFRPILMTAFSFILGVFPLVVASGSGAEARKVMGMALLGGMGIATFLGVFLYPLLFVFIGKIAGYEKKRDKQMNVQLENANTAK</sequence>
<dbReference type="Gene3D" id="3.30.70.1320">
    <property type="entry name" value="Multidrug efflux transporter AcrB pore domain like"/>
    <property type="match status" value="1"/>
</dbReference>
<feature type="transmembrane region" description="Helical" evidence="9">
    <location>
        <begin position="442"/>
        <end position="462"/>
    </location>
</feature>
<comment type="caution">
    <text evidence="10">The sequence shown here is derived from an EMBL/GenBank/DDBJ whole genome shotgun (WGS) entry which is preliminary data.</text>
</comment>
<feature type="transmembrane region" description="Helical" evidence="9">
    <location>
        <begin position="976"/>
        <end position="995"/>
    </location>
</feature>
<feature type="transmembrane region" description="Helical" evidence="9">
    <location>
        <begin position="871"/>
        <end position="890"/>
    </location>
</feature>
<feature type="transmembrane region" description="Helical" evidence="9">
    <location>
        <begin position="930"/>
        <end position="955"/>
    </location>
</feature>
<keyword evidence="4" id="KW-1003">Cell membrane</keyword>
<feature type="transmembrane region" description="Helical" evidence="9">
    <location>
        <begin position="12"/>
        <end position="36"/>
    </location>
</feature>
<dbReference type="InterPro" id="IPR001036">
    <property type="entry name" value="Acrflvin-R"/>
</dbReference>
<dbReference type="PANTHER" id="PTHR32063:SF24">
    <property type="entry name" value="CATION EFFLUX SYSTEM (ACRB_ACRD_ACRF FAMILY)"/>
    <property type="match status" value="1"/>
</dbReference>
<dbReference type="SUPFAM" id="SSF82866">
    <property type="entry name" value="Multidrug efflux transporter AcrB transmembrane domain"/>
    <property type="match status" value="2"/>
</dbReference>
<feature type="transmembrane region" description="Helical" evidence="9">
    <location>
        <begin position="474"/>
        <end position="501"/>
    </location>
</feature>
<organism evidence="10 11">
    <name type="scientific">Lutibacter holmesii</name>
    <dbReference type="NCBI Taxonomy" id="1137985"/>
    <lineage>
        <taxon>Bacteria</taxon>
        <taxon>Pseudomonadati</taxon>
        <taxon>Bacteroidota</taxon>
        <taxon>Flavobacteriia</taxon>
        <taxon>Flavobacteriales</taxon>
        <taxon>Flavobacteriaceae</taxon>
        <taxon>Lutibacter</taxon>
    </lineage>
</organism>
<dbReference type="Gene3D" id="3.30.2090.10">
    <property type="entry name" value="Multidrug efflux transporter AcrB TolC docking domain, DN and DC subdomains"/>
    <property type="match status" value="2"/>
</dbReference>
<dbReference type="Gene3D" id="3.30.70.1440">
    <property type="entry name" value="Multidrug efflux transporter AcrB pore domain"/>
    <property type="match status" value="1"/>
</dbReference>
<evidence type="ECO:0000256" key="6">
    <source>
        <dbReference type="ARBA" id="ARBA00022692"/>
    </source>
</evidence>
<dbReference type="Gene3D" id="1.20.1640.10">
    <property type="entry name" value="Multidrug efflux transporter AcrB transmembrane domain"/>
    <property type="match status" value="2"/>
</dbReference>
<keyword evidence="6 9" id="KW-0812">Transmembrane</keyword>
<evidence type="ECO:0000256" key="1">
    <source>
        <dbReference type="ARBA" id="ARBA00004429"/>
    </source>
</evidence>
<dbReference type="Pfam" id="PF00873">
    <property type="entry name" value="ACR_tran"/>
    <property type="match status" value="1"/>
</dbReference>
<comment type="similarity">
    <text evidence="2">Belongs to the resistance-nodulation-cell division (RND) (TC 2.A.6) family.</text>
</comment>
<evidence type="ECO:0000313" key="11">
    <source>
        <dbReference type="Proteomes" id="UP001597241"/>
    </source>
</evidence>
<keyword evidence="5" id="KW-0997">Cell inner membrane</keyword>
<evidence type="ECO:0000313" key="10">
    <source>
        <dbReference type="EMBL" id="MFD1293982.1"/>
    </source>
</evidence>
<accession>A0ABW3WPZ2</accession>
<dbReference type="RefSeq" id="WP_386809177.1">
    <property type="nucleotide sequence ID" value="NZ_JBHTMV010000004.1"/>
</dbReference>
<feature type="transmembrane region" description="Helical" evidence="9">
    <location>
        <begin position="897"/>
        <end position="918"/>
    </location>
</feature>
<dbReference type="InterPro" id="IPR004764">
    <property type="entry name" value="MdtF-like"/>
</dbReference>
<dbReference type="PANTHER" id="PTHR32063">
    <property type="match status" value="1"/>
</dbReference>
<proteinExistence type="inferred from homology"/>
<evidence type="ECO:0000256" key="5">
    <source>
        <dbReference type="ARBA" id="ARBA00022519"/>
    </source>
</evidence>
<reference evidence="11" key="1">
    <citation type="journal article" date="2019" name="Int. J. Syst. Evol. Microbiol.">
        <title>The Global Catalogue of Microorganisms (GCM) 10K type strain sequencing project: providing services to taxonomists for standard genome sequencing and annotation.</title>
        <authorList>
            <consortium name="The Broad Institute Genomics Platform"/>
            <consortium name="The Broad Institute Genome Sequencing Center for Infectious Disease"/>
            <person name="Wu L."/>
            <person name="Ma J."/>
        </authorList>
    </citation>
    <scope>NUCLEOTIDE SEQUENCE [LARGE SCALE GENOMIC DNA]</scope>
    <source>
        <strain evidence="11">CCUG 62221</strain>
    </source>
</reference>
<comment type="subcellular location">
    <subcellularLocation>
        <location evidence="1">Cell inner membrane</location>
        <topology evidence="1">Multi-pass membrane protein</topology>
    </subcellularLocation>
</comment>
<dbReference type="InterPro" id="IPR027463">
    <property type="entry name" value="AcrB_DN_DC_subdom"/>
</dbReference>
<feature type="transmembrane region" description="Helical" evidence="9">
    <location>
        <begin position="1007"/>
        <end position="1033"/>
    </location>
</feature>
<dbReference type="Proteomes" id="UP001597241">
    <property type="component" value="Unassembled WGS sequence"/>
</dbReference>
<dbReference type="SUPFAM" id="SSF82714">
    <property type="entry name" value="Multidrug efflux transporter AcrB TolC docking domain, DN and DC subdomains"/>
    <property type="match status" value="2"/>
</dbReference>
<protein>
    <submittedName>
        <fullName evidence="10">Efflux RND transporter permease subunit</fullName>
    </submittedName>
</protein>
<keyword evidence="3" id="KW-0813">Transport</keyword>
<evidence type="ECO:0000256" key="7">
    <source>
        <dbReference type="ARBA" id="ARBA00022989"/>
    </source>
</evidence>
<dbReference type="PRINTS" id="PR00702">
    <property type="entry name" value="ACRIFLAVINRP"/>
</dbReference>
<keyword evidence="7 9" id="KW-1133">Transmembrane helix</keyword>
<dbReference type="Gene3D" id="3.30.70.1430">
    <property type="entry name" value="Multidrug efflux transporter AcrB pore domain"/>
    <property type="match status" value="2"/>
</dbReference>
<feature type="transmembrane region" description="Helical" evidence="9">
    <location>
        <begin position="397"/>
        <end position="421"/>
    </location>
</feature>
<keyword evidence="8 9" id="KW-0472">Membrane</keyword>
<evidence type="ECO:0000256" key="4">
    <source>
        <dbReference type="ARBA" id="ARBA00022475"/>
    </source>
</evidence>